<evidence type="ECO:0000256" key="11">
    <source>
        <dbReference type="PIRSR" id="PIRSR038084-2"/>
    </source>
</evidence>
<gene>
    <name evidence="16" type="ORF">pipiens_007425</name>
</gene>
<dbReference type="EC" id="2.3.1.48" evidence="3 9"/>
<name>A0ABD1DL39_CULPP</name>
<feature type="domain" description="Histone acetyl transferase HAT1 N-terminal" evidence="14">
    <location>
        <begin position="56"/>
        <end position="218"/>
    </location>
</feature>
<dbReference type="Gene3D" id="3.90.360.10">
    <property type="entry name" value="Histone acetyl transferase 1 (HAT1), N-terminal domain"/>
    <property type="match status" value="1"/>
</dbReference>
<evidence type="ECO:0000256" key="1">
    <source>
        <dbReference type="ARBA" id="ARBA00004123"/>
    </source>
</evidence>
<dbReference type="InterPro" id="IPR017380">
    <property type="entry name" value="Hist_AcTrfase_B-typ_cat-su"/>
</dbReference>
<evidence type="ECO:0000256" key="2">
    <source>
        <dbReference type="ARBA" id="ARBA00010543"/>
    </source>
</evidence>
<evidence type="ECO:0000259" key="15">
    <source>
        <dbReference type="Pfam" id="PF21183"/>
    </source>
</evidence>
<evidence type="ECO:0000256" key="7">
    <source>
        <dbReference type="ARBA" id="ARBA00023315"/>
    </source>
</evidence>
<proteinExistence type="inferred from homology"/>
<dbReference type="Pfam" id="PF21183">
    <property type="entry name" value="HAT1_C"/>
    <property type="match status" value="1"/>
</dbReference>
<organism evidence="16 17">
    <name type="scientific">Culex pipiens pipiens</name>
    <name type="common">Northern house mosquito</name>
    <dbReference type="NCBI Taxonomy" id="38569"/>
    <lineage>
        <taxon>Eukaryota</taxon>
        <taxon>Metazoa</taxon>
        <taxon>Ecdysozoa</taxon>
        <taxon>Arthropoda</taxon>
        <taxon>Hexapoda</taxon>
        <taxon>Insecta</taxon>
        <taxon>Pterygota</taxon>
        <taxon>Neoptera</taxon>
        <taxon>Endopterygota</taxon>
        <taxon>Diptera</taxon>
        <taxon>Nematocera</taxon>
        <taxon>Culicoidea</taxon>
        <taxon>Culicidae</taxon>
        <taxon>Culicinae</taxon>
        <taxon>Culicini</taxon>
        <taxon>Culex</taxon>
        <taxon>Culex</taxon>
    </lineage>
</organism>
<keyword evidence="13" id="KW-0175">Coiled coil</keyword>
<feature type="active site" description="Proton donor/acceptor" evidence="10">
    <location>
        <position position="308"/>
    </location>
</feature>
<comment type="caution">
    <text evidence="16">The sequence shown here is derived from an EMBL/GenBank/DDBJ whole genome shotgun (WGS) entry which is preliminary data.</text>
</comment>
<dbReference type="InterPro" id="IPR037113">
    <property type="entry name" value="Hat1_N_sf"/>
</dbReference>
<evidence type="ECO:0000313" key="16">
    <source>
        <dbReference type="EMBL" id="KAL1400452.1"/>
    </source>
</evidence>
<evidence type="ECO:0000256" key="5">
    <source>
        <dbReference type="ARBA" id="ARBA00022679"/>
    </source>
</evidence>
<feature type="coiled-coil region" evidence="13">
    <location>
        <begin position="388"/>
        <end position="439"/>
    </location>
</feature>
<feature type="binding site" evidence="11">
    <location>
        <begin position="279"/>
        <end position="285"/>
    </location>
    <ligand>
        <name>acetyl-CoA</name>
        <dbReference type="ChEBI" id="CHEBI:57288"/>
    </ligand>
</feature>
<evidence type="ECO:0000256" key="3">
    <source>
        <dbReference type="ARBA" id="ARBA00013184"/>
    </source>
</evidence>
<evidence type="ECO:0000259" key="14">
    <source>
        <dbReference type="Pfam" id="PF10394"/>
    </source>
</evidence>
<feature type="domain" description="Histone acetyltransferase type B catalytic subunit C-terminal" evidence="15">
    <location>
        <begin position="318"/>
        <end position="369"/>
    </location>
</feature>
<comment type="catalytic activity">
    <reaction evidence="8 9">
        <text>L-lysyl-[protein] + acetyl-CoA = N(6)-acetyl-L-lysyl-[protein] + CoA + H(+)</text>
        <dbReference type="Rhea" id="RHEA:45948"/>
        <dbReference type="Rhea" id="RHEA-COMP:9752"/>
        <dbReference type="Rhea" id="RHEA-COMP:10731"/>
        <dbReference type="ChEBI" id="CHEBI:15378"/>
        <dbReference type="ChEBI" id="CHEBI:29969"/>
        <dbReference type="ChEBI" id="CHEBI:57287"/>
        <dbReference type="ChEBI" id="CHEBI:57288"/>
        <dbReference type="ChEBI" id="CHEBI:61930"/>
        <dbReference type="EC" id="2.3.1.48"/>
    </reaction>
</comment>
<dbReference type="InterPro" id="IPR013523">
    <property type="entry name" value="Hist_AcTrfase_HAT1_C"/>
</dbReference>
<dbReference type="InterPro" id="IPR016181">
    <property type="entry name" value="Acyl_CoA_acyltransferase"/>
</dbReference>
<keyword evidence="17" id="KW-1185">Reference proteome</keyword>
<dbReference type="GO" id="GO:0005634">
    <property type="term" value="C:nucleus"/>
    <property type="evidence" value="ECO:0007669"/>
    <property type="project" value="UniProtKB-SubCell"/>
</dbReference>
<evidence type="ECO:0000313" key="17">
    <source>
        <dbReference type="Proteomes" id="UP001562425"/>
    </source>
</evidence>
<keyword evidence="6" id="KW-0539">Nucleus</keyword>
<feature type="site" description="Interaction with histone H4 N-terminus" evidence="12">
    <location>
        <position position="229"/>
    </location>
</feature>
<feature type="region of interest" description="Interaction with histone H4 N-terminus" evidence="11">
    <location>
        <begin position="92"/>
        <end position="94"/>
    </location>
</feature>
<dbReference type="PIRSF" id="PIRSF038084">
    <property type="entry name" value="HAT-B_cat"/>
    <property type="match status" value="1"/>
</dbReference>
<evidence type="ECO:0000256" key="8">
    <source>
        <dbReference type="ARBA" id="ARBA00048017"/>
    </source>
</evidence>
<dbReference type="Gene3D" id="1.10.10.390">
    <property type="match status" value="1"/>
</dbReference>
<dbReference type="GO" id="GO:0004402">
    <property type="term" value="F:histone acetyltransferase activity"/>
    <property type="evidence" value="ECO:0007669"/>
    <property type="project" value="UniProtKB-UniRule"/>
</dbReference>
<dbReference type="InterPro" id="IPR019467">
    <property type="entry name" value="Hat1_N"/>
</dbReference>
<evidence type="ECO:0000256" key="4">
    <source>
        <dbReference type="ARBA" id="ARBA00021268"/>
    </source>
</evidence>
<reference evidence="16 17" key="1">
    <citation type="submission" date="2024-05" db="EMBL/GenBank/DDBJ databases">
        <title>Culex pipiens pipiens assembly and annotation.</title>
        <authorList>
            <person name="Alout H."/>
            <person name="Durand T."/>
        </authorList>
    </citation>
    <scope>NUCLEOTIDE SEQUENCE [LARGE SCALE GENOMIC DNA]</scope>
    <source>
        <strain evidence="16">HA-2024</strain>
        <tissue evidence="16">Whole body</tissue>
    </source>
</reference>
<dbReference type="SUPFAM" id="SSF55729">
    <property type="entry name" value="Acyl-CoA N-acyltransferases (Nat)"/>
    <property type="match status" value="1"/>
</dbReference>
<dbReference type="Gene3D" id="3.40.630.30">
    <property type="match status" value="1"/>
</dbReference>
<comment type="similarity">
    <text evidence="2 9">Belongs to the HAT1 family.</text>
</comment>
<dbReference type="AlphaFoldDB" id="A0ABD1DL39"/>
<dbReference type="Proteomes" id="UP001562425">
    <property type="component" value="Unassembled WGS sequence"/>
</dbReference>
<dbReference type="InterPro" id="IPR048776">
    <property type="entry name" value="HAT1_C"/>
</dbReference>
<evidence type="ECO:0000256" key="12">
    <source>
        <dbReference type="PIRSR" id="PIRSR038084-3"/>
    </source>
</evidence>
<evidence type="ECO:0000256" key="10">
    <source>
        <dbReference type="PIRSR" id="PIRSR038084-1"/>
    </source>
</evidence>
<accession>A0ABD1DL39</accession>
<evidence type="ECO:0000256" key="13">
    <source>
        <dbReference type="SAM" id="Coils"/>
    </source>
</evidence>
<protein>
    <recommendedName>
        <fullName evidence="4 9">Histone acetyltransferase type B catalytic subunit</fullName>
        <ecNumber evidence="3 9">2.3.1.48</ecNumber>
    </recommendedName>
</protein>
<evidence type="ECO:0000256" key="9">
    <source>
        <dbReference type="PIRNR" id="PIRNR038084"/>
    </source>
</evidence>
<dbReference type="PANTHER" id="PTHR12046">
    <property type="entry name" value="HISTONE ACETYLTRANSFERASE TYPE B CATALYTIC SUBUNIT"/>
    <property type="match status" value="1"/>
</dbReference>
<dbReference type="Pfam" id="PF10394">
    <property type="entry name" value="Hat1_N"/>
    <property type="match status" value="1"/>
</dbReference>
<dbReference type="EMBL" id="JBEHCU010005246">
    <property type="protein sequence ID" value="KAL1400452.1"/>
    <property type="molecule type" value="Genomic_DNA"/>
</dbReference>
<comment type="subcellular location">
    <subcellularLocation>
        <location evidence="1">Nucleus</location>
    </subcellularLocation>
</comment>
<feature type="region of interest" description="Interaction with histone H4 N-terminus" evidence="11">
    <location>
        <begin position="256"/>
        <end position="258"/>
    </location>
</feature>
<keyword evidence="5 9" id="KW-0808">Transferase</keyword>
<dbReference type="CDD" id="cd04301">
    <property type="entry name" value="NAT_SF"/>
    <property type="match status" value="1"/>
</dbReference>
<evidence type="ECO:0000256" key="6">
    <source>
        <dbReference type="ARBA" id="ARBA00023242"/>
    </source>
</evidence>
<sequence length="453" mass="52723">MSPLTTGLTFWIERNFCISFPLQNFVYGLKILTLLSPTTHKRACTMTAINSLQNFVTSALDCTRFRLIREDADFEEEAAAFHPEMAHQIFGEQENIFGYRDLQIDVCFAAGPLDIYFNIKYSKKVDDVNTEGIKADDVEKSLAALVEDGCYYTNMDEYKKVIKARSAAFKPFGTKVDEFEVNPGASARTFEVYVSDITDQEFLKFHSRLESFSFWFIDAFSRVEHDPLWLFFIVYEKYSNNNNEVRYATAGYFTVYQYYSYPEFIRPRISQILVLPPFQKLGIASRLIEHTTYNYFVTKKNVADITYEEPTDIVQHIRSVVDAKRCMALPAFAKANLLAGFSKDMLAEAKEKFKINPKQCRVIYEILRLAVTDTKNDAEYRNYRLEVKKRLNLNYSKHRRELLRLQKRGVDVDGAFSILPSLEDRISQLNAEYKQEVESVYYQVLKKLQLVRD</sequence>
<keyword evidence="7 9" id="KW-0012">Acyltransferase</keyword>